<dbReference type="PIRSF" id="PIRSF007949">
    <property type="entry name" value="VPS16"/>
    <property type="match status" value="1"/>
</dbReference>
<dbReference type="InterPro" id="IPR038132">
    <property type="entry name" value="Vps16_C_sf"/>
</dbReference>
<dbReference type="PANTHER" id="PTHR12811">
    <property type="entry name" value="VACUOLAR PROTEIN SORTING VPS16"/>
    <property type="match status" value="1"/>
</dbReference>
<dbReference type="AlphaFoldDB" id="A0A212FKX7"/>
<organism evidence="2 3">
    <name type="scientific">Danaus plexippus plexippus</name>
    <dbReference type="NCBI Taxonomy" id="278856"/>
    <lineage>
        <taxon>Eukaryota</taxon>
        <taxon>Metazoa</taxon>
        <taxon>Ecdysozoa</taxon>
        <taxon>Arthropoda</taxon>
        <taxon>Hexapoda</taxon>
        <taxon>Insecta</taxon>
        <taxon>Pterygota</taxon>
        <taxon>Neoptera</taxon>
        <taxon>Endopterygota</taxon>
        <taxon>Lepidoptera</taxon>
        <taxon>Glossata</taxon>
        <taxon>Ditrysia</taxon>
        <taxon>Papilionoidea</taxon>
        <taxon>Nymphalidae</taxon>
        <taxon>Danainae</taxon>
        <taxon>Danaini</taxon>
        <taxon>Danaina</taxon>
        <taxon>Danaus</taxon>
        <taxon>Danaus</taxon>
    </lineage>
</organism>
<dbReference type="FunCoup" id="A0A212FKX7">
    <property type="interactions" value="2451"/>
</dbReference>
<gene>
    <name evidence="2" type="ORF">KGM_208223</name>
</gene>
<dbReference type="Gene3D" id="1.10.150.780">
    <property type="entry name" value="Vps16, C-terminal region"/>
    <property type="match status" value="1"/>
</dbReference>
<dbReference type="GO" id="GO:0042144">
    <property type="term" value="P:vacuole fusion, non-autophagic"/>
    <property type="evidence" value="ECO:0007669"/>
    <property type="project" value="TreeGrafter"/>
</dbReference>
<dbReference type="EMBL" id="AGBW02007989">
    <property type="protein sequence ID" value="OWR54350.1"/>
    <property type="molecule type" value="Genomic_DNA"/>
</dbReference>
<dbReference type="Pfam" id="PF04841">
    <property type="entry name" value="Vps16_N"/>
    <property type="match status" value="1"/>
</dbReference>
<dbReference type="GO" id="GO:0003779">
    <property type="term" value="F:actin binding"/>
    <property type="evidence" value="ECO:0007669"/>
    <property type="project" value="TreeGrafter"/>
</dbReference>
<dbReference type="OrthoDB" id="1792at2759"/>
<dbReference type="InterPro" id="IPR006926">
    <property type="entry name" value="Vps16_N"/>
</dbReference>
<dbReference type="GO" id="GO:0030897">
    <property type="term" value="C:HOPS complex"/>
    <property type="evidence" value="ECO:0007669"/>
    <property type="project" value="TreeGrafter"/>
</dbReference>
<dbReference type="InterPro" id="IPR036322">
    <property type="entry name" value="WD40_repeat_dom_sf"/>
</dbReference>
<feature type="domain" description="Vps16 N-terminal" evidence="1">
    <location>
        <begin position="6"/>
        <end position="358"/>
    </location>
</feature>
<proteinExistence type="predicted"/>
<keyword evidence="3" id="KW-1185">Reference proteome</keyword>
<name>A0A212FKX7_DANPL</name>
<dbReference type="GO" id="GO:0005768">
    <property type="term" value="C:endosome"/>
    <property type="evidence" value="ECO:0007669"/>
    <property type="project" value="TreeGrafter"/>
</dbReference>
<reference evidence="2 3" key="1">
    <citation type="journal article" date="2011" name="Cell">
        <title>The monarch butterfly genome yields insights into long-distance migration.</title>
        <authorList>
            <person name="Zhan S."/>
            <person name="Merlin C."/>
            <person name="Boore J.L."/>
            <person name="Reppert S.M."/>
        </authorList>
    </citation>
    <scope>NUCLEOTIDE SEQUENCE [LARGE SCALE GENOMIC DNA]</scope>
    <source>
        <strain evidence="2">F-2</strain>
    </source>
</reference>
<accession>A0A212FKX7</accession>
<evidence type="ECO:0000259" key="1">
    <source>
        <dbReference type="Pfam" id="PF04841"/>
    </source>
</evidence>
<dbReference type="SUPFAM" id="SSF50978">
    <property type="entry name" value="WD40 repeat-like"/>
    <property type="match status" value="1"/>
</dbReference>
<evidence type="ECO:0000313" key="3">
    <source>
        <dbReference type="Proteomes" id="UP000007151"/>
    </source>
</evidence>
<protein>
    <submittedName>
        <fullName evidence="2">Vacuolar protein sorting vps16</fullName>
    </submittedName>
</protein>
<dbReference type="GO" id="GO:0005765">
    <property type="term" value="C:lysosomal membrane"/>
    <property type="evidence" value="ECO:0007669"/>
    <property type="project" value="TreeGrafter"/>
</dbReference>
<dbReference type="Proteomes" id="UP000007151">
    <property type="component" value="Unassembled WGS sequence"/>
</dbReference>
<evidence type="ECO:0000313" key="2">
    <source>
        <dbReference type="EMBL" id="OWR54350.1"/>
    </source>
</evidence>
<dbReference type="KEGG" id="dpl:KGM_208223"/>
<comment type="caution">
    <text evidence="2">The sequence shown here is derived from an EMBL/GenBank/DDBJ whole genome shotgun (WGS) entry which is preliminary data.</text>
</comment>
<dbReference type="PANTHER" id="PTHR12811:SF0">
    <property type="entry name" value="VACUOLAR PROTEIN SORTING-ASSOCIATED PROTEIN 16 HOMOLOG"/>
    <property type="match status" value="1"/>
</dbReference>
<dbReference type="eggNOG" id="KOG2280">
    <property type="taxonomic scope" value="Eukaryota"/>
</dbReference>
<sequence>MSALLTADWFHLDSYYRKFDLYNMVWSMDEGLGNMIVSGAQYGGPIAVVRDRKQFVRIVTTAKPVITIYNCVGNIISKILWNNGVLIHMGWSDGEQLLCIQESGDVLIYDMFGAYQKTFSLGQEVRDTKVCKAQLFSNPHGKGLAVITTTNRIFLLSNVSEPKIRTVPEIPRANEPISCWCVISSDPRVAPNIAVLVCRDKEVYRCQLGESRPILMRPDITNAFTLILTIVPSDNGRHVALFTDSGFLWLGSSDFKSKYCEIDTEYIKQPKELLWCGSQAVIAHWDDTMCIYGLNGTSVKYPYDGPFHLIQESDCVRVISEMTHELIQKVPVVVEKIFRINSTAPGSYLVEASKQFQLTIVNFKLAHSLYIKYCASHNREALRKVYVQEDDFHGQATTHVRDAIEQSNPGSVEASLISARECYRKGRNDLGVSICEEARKLCKQQSSLQETYGESFVGLSLHDTVKKLLEQGEIKLADKLRSEYRMPDKRYWWLRILVMADNYKWDDLEKFSKSKKSPCGYEPFVDACLKYGKNDEALKYLSKCRDDIKVKYYVKAEFYEEAAQVAFEQKDESALLFVQNKCPSCNLNSSL</sequence>
<dbReference type="GO" id="GO:0016197">
    <property type="term" value="P:endosomal transport"/>
    <property type="evidence" value="ECO:0007669"/>
    <property type="project" value="TreeGrafter"/>
</dbReference>
<dbReference type="STRING" id="278856.A0A212FKX7"/>
<dbReference type="InterPro" id="IPR016534">
    <property type="entry name" value="VPS16"/>
</dbReference>
<dbReference type="GO" id="GO:0006886">
    <property type="term" value="P:intracellular protein transport"/>
    <property type="evidence" value="ECO:0007669"/>
    <property type="project" value="InterPro"/>
</dbReference>